<dbReference type="InterPro" id="IPR036188">
    <property type="entry name" value="FAD/NAD-bd_sf"/>
</dbReference>
<keyword evidence="1" id="KW-0560">Oxidoreductase</keyword>
<dbReference type="SUPFAM" id="SSF51905">
    <property type="entry name" value="FAD/NAD(P)-binding domain"/>
    <property type="match status" value="1"/>
</dbReference>
<dbReference type="PANTHER" id="PTHR43422:SF3">
    <property type="entry name" value="THIAMINE THIAZOLE SYNTHASE"/>
    <property type="match status" value="1"/>
</dbReference>
<keyword evidence="2" id="KW-1185">Reference proteome</keyword>
<reference evidence="1 2" key="1">
    <citation type="submission" date="2021-01" db="EMBL/GenBank/DDBJ databases">
        <title>Whole genome shotgun sequence of Actinoplanes palleronii NBRC 14916.</title>
        <authorList>
            <person name="Komaki H."/>
            <person name="Tamura T."/>
        </authorList>
    </citation>
    <scope>NUCLEOTIDE SEQUENCE [LARGE SCALE GENOMIC DNA]</scope>
    <source>
        <strain evidence="1 2">NBRC 14916</strain>
    </source>
</reference>
<evidence type="ECO:0000313" key="1">
    <source>
        <dbReference type="EMBL" id="GIE67574.1"/>
    </source>
</evidence>
<dbReference type="PANTHER" id="PTHR43422">
    <property type="entry name" value="THIAMINE THIAZOLE SYNTHASE"/>
    <property type="match status" value="1"/>
</dbReference>
<name>A0ABQ4BAB8_9ACTN</name>
<dbReference type="Proteomes" id="UP000624709">
    <property type="component" value="Unassembled WGS sequence"/>
</dbReference>
<organism evidence="1 2">
    <name type="scientific">Actinoplanes palleronii</name>
    <dbReference type="NCBI Taxonomy" id="113570"/>
    <lineage>
        <taxon>Bacteria</taxon>
        <taxon>Bacillati</taxon>
        <taxon>Actinomycetota</taxon>
        <taxon>Actinomycetes</taxon>
        <taxon>Micromonosporales</taxon>
        <taxon>Micromonosporaceae</taxon>
        <taxon>Actinoplanes</taxon>
    </lineage>
</organism>
<gene>
    <name evidence="1" type="ORF">Apa02nite_036820</name>
</gene>
<proteinExistence type="predicted"/>
<dbReference type="Gene3D" id="3.50.50.60">
    <property type="entry name" value="FAD/NAD(P)-binding domain"/>
    <property type="match status" value="1"/>
</dbReference>
<keyword evidence="1" id="KW-0503">Monooxygenase</keyword>
<protein>
    <submittedName>
        <fullName evidence="1">FAD-binding monooxygenase</fullName>
    </submittedName>
</protein>
<evidence type="ECO:0000313" key="2">
    <source>
        <dbReference type="Proteomes" id="UP000624709"/>
    </source>
</evidence>
<accession>A0ABQ4BAB8</accession>
<comment type="caution">
    <text evidence="1">The sequence shown here is derived from an EMBL/GenBank/DDBJ whole genome shotgun (WGS) entry which is preliminary data.</text>
</comment>
<dbReference type="EMBL" id="BOMS01000049">
    <property type="protein sequence ID" value="GIE67574.1"/>
    <property type="molecule type" value="Genomic_DNA"/>
</dbReference>
<sequence length="447" mass="48115">MVLGGSVAGLFAARVLAEHFTEVVVVDRDPLLDATGPRRAVPQGHHIHGLLARGQQILEELFPGFTAELAAAGVPTRDFATSLGWHFAGTPIQQSPSDLICISAGRWLLEDQIRARVAALPNVTFRQADIVALEYTDDRTAVLGARIQAPGDETPVLERADLTVDATGRGSRLPRWLAEAGYPAVEEERVTMDLTYTSCDFRAPLTADPIGDGIAVISVATPGHPRGATLARLPDRYSLSLNGVLGDRAPTDLPGFLEYARSLPVPAIHEAIRDAEPLGEPVQFRFPASVRRRYERMTRLPAGLVALGDAACGFNPIYAQGMTVAATGSLVLRDYLEQGAGDPRRYFRALAKTLDGAWDMSAGGDLAFPDVTGRRTPQVRLGNAFMRRMQVAATRDRVVAAAFVRVAGLVDAPQAMMRPRVLSRVLWPRDEPVAAVTPLQHTTGGTA</sequence>
<dbReference type="GO" id="GO:0004497">
    <property type="term" value="F:monooxygenase activity"/>
    <property type="evidence" value="ECO:0007669"/>
    <property type="project" value="UniProtKB-KW"/>
</dbReference>